<proteinExistence type="predicted"/>
<evidence type="ECO:0000259" key="2">
    <source>
        <dbReference type="Pfam" id="PF00561"/>
    </source>
</evidence>
<evidence type="ECO:0000313" key="3">
    <source>
        <dbReference type="EMBL" id="RCW39695.1"/>
    </source>
</evidence>
<name>A0A368VHM2_9ACTN</name>
<dbReference type="GO" id="GO:0016020">
    <property type="term" value="C:membrane"/>
    <property type="evidence" value="ECO:0007669"/>
    <property type="project" value="TreeGrafter"/>
</dbReference>
<dbReference type="RefSeq" id="WP_158546727.1">
    <property type="nucleotide sequence ID" value="NZ_QPJC01000015.1"/>
</dbReference>
<feature type="domain" description="AB hydrolase-1" evidence="2">
    <location>
        <begin position="56"/>
        <end position="202"/>
    </location>
</feature>
<comment type="caution">
    <text evidence="3">The sequence shown here is derived from an EMBL/GenBank/DDBJ whole genome shotgun (WGS) entry which is preliminary data.</text>
</comment>
<dbReference type="Pfam" id="PF00561">
    <property type="entry name" value="Abhydrolase_1"/>
    <property type="match status" value="1"/>
</dbReference>
<dbReference type="Gene3D" id="3.40.50.1820">
    <property type="entry name" value="alpha/beta hydrolase"/>
    <property type="match status" value="1"/>
</dbReference>
<evidence type="ECO:0000313" key="4">
    <source>
        <dbReference type="Proteomes" id="UP000253495"/>
    </source>
</evidence>
<dbReference type="InterPro" id="IPR050266">
    <property type="entry name" value="AB_hydrolase_sf"/>
</dbReference>
<keyword evidence="4" id="KW-1185">Reference proteome</keyword>
<organism evidence="3 4">
    <name type="scientific">Halopolyspora algeriensis</name>
    <dbReference type="NCBI Taxonomy" id="1500506"/>
    <lineage>
        <taxon>Bacteria</taxon>
        <taxon>Bacillati</taxon>
        <taxon>Actinomycetota</taxon>
        <taxon>Actinomycetes</taxon>
        <taxon>Actinomycetes incertae sedis</taxon>
        <taxon>Halopolyspora</taxon>
    </lineage>
</organism>
<gene>
    <name evidence="3" type="ORF">DFQ14_11571</name>
</gene>
<dbReference type="PANTHER" id="PTHR43798:SF31">
    <property type="entry name" value="AB HYDROLASE SUPERFAMILY PROTEIN YCLE"/>
    <property type="match status" value="1"/>
</dbReference>
<keyword evidence="1" id="KW-0378">Hydrolase</keyword>
<evidence type="ECO:0000256" key="1">
    <source>
        <dbReference type="ARBA" id="ARBA00022801"/>
    </source>
</evidence>
<reference evidence="3 4" key="1">
    <citation type="submission" date="2018-07" db="EMBL/GenBank/DDBJ databases">
        <title>Genomic Encyclopedia of Type Strains, Phase III (KMG-III): the genomes of soil and plant-associated and newly described type strains.</title>
        <authorList>
            <person name="Whitman W."/>
        </authorList>
    </citation>
    <scope>NUCLEOTIDE SEQUENCE [LARGE SCALE GENOMIC DNA]</scope>
    <source>
        <strain evidence="3 4">CECT 8575</strain>
    </source>
</reference>
<sequence length="331" mass="35802">MHGTWWTAGIAAAAAGGAVWQRRCERREAHAHHRPGHMVRVGDASLHVVAEGEGQPTVVIASGIGGSHLEWEQVAAGLRQVARVVRYDRPGFAFSPYVRGDRRPEAVATVLREVLAAERIPPPYLLLGHSLGALHVRAYAALFPQEVAGAVLVDPAHEDIGELAWARPVGRVAGWAFRVAALLGPVGMARVFGRMLTRADARRVADARAPHTAAFLQAAGALTHRTVGGWRGLAAEYAGLVDTHIRVGDLATARGFPAVPVTVISAGLQPPNRFERVGWTLLRTELHRRIAALGPYGRHVVAEHSGHMVPLDEPEIVVDEVRAMHQRLRMK</sequence>
<protein>
    <submittedName>
        <fullName evidence="3">Pimeloyl-ACP methyl ester carboxylesterase</fullName>
    </submittedName>
</protein>
<dbReference type="InterPro" id="IPR000073">
    <property type="entry name" value="AB_hydrolase_1"/>
</dbReference>
<dbReference type="InterPro" id="IPR029058">
    <property type="entry name" value="AB_hydrolase_fold"/>
</dbReference>
<dbReference type="GO" id="GO:0016787">
    <property type="term" value="F:hydrolase activity"/>
    <property type="evidence" value="ECO:0007669"/>
    <property type="project" value="UniProtKB-KW"/>
</dbReference>
<dbReference type="EMBL" id="QPJC01000015">
    <property type="protein sequence ID" value="RCW39695.1"/>
    <property type="molecule type" value="Genomic_DNA"/>
</dbReference>
<dbReference type="Proteomes" id="UP000253495">
    <property type="component" value="Unassembled WGS sequence"/>
</dbReference>
<dbReference type="PANTHER" id="PTHR43798">
    <property type="entry name" value="MONOACYLGLYCEROL LIPASE"/>
    <property type="match status" value="1"/>
</dbReference>
<accession>A0A368VHM2</accession>
<dbReference type="AlphaFoldDB" id="A0A368VHM2"/>
<dbReference type="SUPFAM" id="SSF53474">
    <property type="entry name" value="alpha/beta-Hydrolases"/>
    <property type="match status" value="1"/>
</dbReference>